<protein>
    <recommendedName>
        <fullName evidence="4">Subtilisin inhibitor domain-containing protein</fullName>
    </recommendedName>
</protein>
<dbReference type="AlphaFoldDB" id="A0A6V8KSZ7"/>
<dbReference type="EMBL" id="BLPF01000004">
    <property type="protein sequence ID" value="GFJ85461.1"/>
    <property type="molecule type" value="Genomic_DNA"/>
</dbReference>
<reference evidence="2 3" key="2">
    <citation type="submission" date="2020-03" db="EMBL/GenBank/DDBJ databases">
        <authorList>
            <person name="Ichikawa N."/>
            <person name="Kimura A."/>
            <person name="Kitahashi Y."/>
            <person name="Uohara A."/>
        </authorList>
    </citation>
    <scope>NUCLEOTIDE SEQUENCE [LARGE SCALE GENOMIC DNA]</scope>
    <source>
        <strain evidence="2 3">NBRC 108639</strain>
    </source>
</reference>
<accession>A0A6V8KSZ7</accession>
<evidence type="ECO:0000256" key="1">
    <source>
        <dbReference type="SAM" id="SignalP"/>
    </source>
</evidence>
<keyword evidence="1" id="KW-0732">Signal</keyword>
<dbReference type="Proteomes" id="UP000482800">
    <property type="component" value="Unassembled WGS sequence"/>
</dbReference>
<evidence type="ECO:0000313" key="2">
    <source>
        <dbReference type="EMBL" id="GFJ85461.1"/>
    </source>
</evidence>
<comment type="caution">
    <text evidence="2">The sequence shown here is derived from an EMBL/GenBank/DDBJ whole genome shotgun (WGS) entry which is preliminary data.</text>
</comment>
<feature type="signal peptide" evidence="1">
    <location>
        <begin position="1"/>
        <end position="26"/>
    </location>
</feature>
<gene>
    <name evidence="2" type="ORF">Phou_096410</name>
</gene>
<reference evidence="2 3" key="1">
    <citation type="submission" date="2020-03" db="EMBL/GenBank/DDBJ databases">
        <title>Whole genome shotgun sequence of Phytohabitans houttuyneae NBRC 108639.</title>
        <authorList>
            <person name="Komaki H."/>
            <person name="Tamura T."/>
        </authorList>
    </citation>
    <scope>NUCLEOTIDE SEQUENCE [LARGE SCALE GENOMIC DNA]</scope>
    <source>
        <strain evidence="2 3">NBRC 108639</strain>
    </source>
</reference>
<evidence type="ECO:0008006" key="4">
    <source>
        <dbReference type="Google" id="ProtNLM"/>
    </source>
</evidence>
<organism evidence="2 3">
    <name type="scientific">Phytohabitans houttuyneae</name>
    <dbReference type="NCBI Taxonomy" id="1076126"/>
    <lineage>
        <taxon>Bacteria</taxon>
        <taxon>Bacillati</taxon>
        <taxon>Actinomycetota</taxon>
        <taxon>Actinomycetes</taxon>
        <taxon>Micromonosporales</taxon>
        <taxon>Micromonosporaceae</taxon>
    </lineage>
</organism>
<evidence type="ECO:0000313" key="3">
    <source>
        <dbReference type="Proteomes" id="UP000482800"/>
    </source>
</evidence>
<keyword evidence="3" id="KW-1185">Reference proteome</keyword>
<name>A0A6V8KSZ7_9ACTN</name>
<sequence length="115" mass="13010">MRRKLLSILTAALTMGALAVAQPAQADPYFTTTPPDGCYLYTYAHQGFTYASQTYCTRMHGLHVAVARCSDGRTVRGYAEEMDYFRFSTAECRSSAYPWDPIPAVEVWGEFWPDY</sequence>
<dbReference type="RefSeq" id="WP_173070535.1">
    <property type="nucleotide sequence ID" value="NZ_BAABGO010000009.1"/>
</dbReference>
<feature type="chain" id="PRO_5028933368" description="Subtilisin inhibitor domain-containing protein" evidence="1">
    <location>
        <begin position="27"/>
        <end position="115"/>
    </location>
</feature>
<proteinExistence type="predicted"/>